<evidence type="ECO:0000313" key="3">
    <source>
        <dbReference type="Proteomes" id="UP000237441"/>
    </source>
</evidence>
<dbReference type="EMBL" id="JRHA01000001">
    <property type="protein sequence ID" value="PQK09214.1"/>
    <property type="molecule type" value="Genomic_DNA"/>
</dbReference>
<dbReference type="AlphaFoldDB" id="A0A2S7XZI3"/>
<proteinExistence type="predicted"/>
<gene>
    <name evidence="2" type="ORF">BB8028_0001g12850</name>
</gene>
<protein>
    <submittedName>
        <fullName evidence="2">Uncharacterized protein</fullName>
    </submittedName>
</protein>
<evidence type="ECO:0000313" key="2">
    <source>
        <dbReference type="EMBL" id="PQK09214.1"/>
    </source>
</evidence>
<reference evidence="2 3" key="1">
    <citation type="submission" date="2016-07" db="EMBL/GenBank/DDBJ databases">
        <title>Comparative genomics of the entomopathogenic fungus Beauveria bassiana.</title>
        <authorList>
            <person name="Valero Jimenez C.A."/>
            <person name="Zwaan B.J."/>
            <person name="Van Kan J.A."/>
            <person name="Takken W."/>
            <person name="Debets A.J."/>
            <person name="Schoustra S.E."/>
            <person name="Koenraadt C.J."/>
        </authorList>
    </citation>
    <scope>NUCLEOTIDE SEQUENCE [LARGE SCALE GENOMIC DNA]</scope>
    <source>
        <strain evidence="2 3">ARSEF 8028</strain>
    </source>
</reference>
<evidence type="ECO:0000256" key="1">
    <source>
        <dbReference type="SAM" id="MobiDB-lite"/>
    </source>
</evidence>
<organism evidence="2 3">
    <name type="scientific">Beauveria bassiana</name>
    <name type="common">White muscardine disease fungus</name>
    <name type="synonym">Tritirachium shiotae</name>
    <dbReference type="NCBI Taxonomy" id="176275"/>
    <lineage>
        <taxon>Eukaryota</taxon>
        <taxon>Fungi</taxon>
        <taxon>Dikarya</taxon>
        <taxon>Ascomycota</taxon>
        <taxon>Pezizomycotina</taxon>
        <taxon>Sordariomycetes</taxon>
        <taxon>Hypocreomycetidae</taxon>
        <taxon>Hypocreales</taxon>
        <taxon>Cordycipitaceae</taxon>
        <taxon>Beauveria</taxon>
    </lineage>
</organism>
<feature type="compositionally biased region" description="Gly residues" evidence="1">
    <location>
        <begin position="103"/>
        <end position="115"/>
    </location>
</feature>
<feature type="region of interest" description="Disordered" evidence="1">
    <location>
        <begin position="46"/>
        <end position="127"/>
    </location>
</feature>
<comment type="caution">
    <text evidence="2">The sequence shown here is derived from an EMBL/GenBank/DDBJ whole genome shotgun (WGS) entry which is preliminary data.</text>
</comment>
<dbReference type="Proteomes" id="UP000237441">
    <property type="component" value="Unassembled WGS sequence"/>
</dbReference>
<feature type="compositionally biased region" description="Basic and acidic residues" evidence="1">
    <location>
        <begin position="53"/>
        <end position="63"/>
    </location>
</feature>
<name>A0A2S7XZI3_BEABA</name>
<sequence>MIHKFWEKNPPSISDFNQKIYTMSQEKKLLLAVAGAGALGAALYTTQGSGDKSANKTRDKKNMGLEGAGIAGTGAAGGNERAVDPSEDKKVKTTAPRDKLPSGGVGGGAGAGGMGARSIELPGASRG</sequence>
<accession>A0A2S7XZI3</accession>
<feature type="compositionally biased region" description="Gly residues" evidence="1">
    <location>
        <begin position="66"/>
        <end position="77"/>
    </location>
</feature>
<feature type="compositionally biased region" description="Basic and acidic residues" evidence="1">
    <location>
        <begin position="81"/>
        <end position="100"/>
    </location>
</feature>